<gene>
    <name evidence="2" type="ORF">Smic_24450</name>
</gene>
<dbReference type="Proteomes" id="UP000498740">
    <property type="component" value="Unassembled WGS sequence"/>
</dbReference>
<evidence type="ECO:0000313" key="2">
    <source>
        <dbReference type="EMBL" id="GFN03889.1"/>
    </source>
</evidence>
<feature type="compositionally biased region" description="Low complexity" evidence="1">
    <location>
        <begin position="45"/>
        <end position="56"/>
    </location>
</feature>
<feature type="region of interest" description="Disordered" evidence="1">
    <location>
        <begin position="34"/>
        <end position="56"/>
    </location>
</feature>
<dbReference type="AlphaFoldDB" id="A0A7J0CN81"/>
<organism evidence="2 3">
    <name type="scientific">Streptomyces microflavus</name>
    <name type="common">Streptomyces lipmanii</name>
    <dbReference type="NCBI Taxonomy" id="1919"/>
    <lineage>
        <taxon>Bacteria</taxon>
        <taxon>Bacillati</taxon>
        <taxon>Actinomycetota</taxon>
        <taxon>Actinomycetes</taxon>
        <taxon>Kitasatosporales</taxon>
        <taxon>Streptomycetaceae</taxon>
        <taxon>Streptomyces</taxon>
    </lineage>
</organism>
<protein>
    <submittedName>
        <fullName evidence="2">Uncharacterized protein</fullName>
    </submittedName>
</protein>
<sequence length="95" mass="10493">MGRRARRADQWVGSLPFRSCGSTPVWAEASFSPLGRRDLPRRPVSRMSESPPRSSPRLVELSVVVPSREARFSSSAGFLRGRSGSGAYVSGWNER</sequence>
<reference evidence="2 3" key="1">
    <citation type="submission" date="2020-05" db="EMBL/GenBank/DDBJ databases">
        <title>Whole genome shotgun sequence of Streptomyces microflavus NBRC 13062.</title>
        <authorList>
            <person name="Komaki H."/>
            <person name="Tamura T."/>
        </authorList>
    </citation>
    <scope>NUCLEOTIDE SEQUENCE [LARGE SCALE GENOMIC DNA]</scope>
    <source>
        <strain evidence="2 3">NBRC 13062</strain>
    </source>
</reference>
<dbReference type="EMBL" id="BLWD01000001">
    <property type="protein sequence ID" value="GFN03889.1"/>
    <property type="molecule type" value="Genomic_DNA"/>
</dbReference>
<proteinExistence type="predicted"/>
<name>A0A7J0CN81_STRMI</name>
<accession>A0A7J0CN81</accession>
<evidence type="ECO:0000256" key="1">
    <source>
        <dbReference type="SAM" id="MobiDB-lite"/>
    </source>
</evidence>
<comment type="caution">
    <text evidence="2">The sequence shown here is derived from an EMBL/GenBank/DDBJ whole genome shotgun (WGS) entry which is preliminary data.</text>
</comment>
<evidence type="ECO:0000313" key="3">
    <source>
        <dbReference type="Proteomes" id="UP000498740"/>
    </source>
</evidence>